<keyword evidence="2" id="KW-1185">Reference proteome</keyword>
<gene>
    <name evidence="1" type="ORF">GCM10023335_53000</name>
</gene>
<evidence type="ECO:0000313" key="2">
    <source>
        <dbReference type="Proteomes" id="UP001501759"/>
    </source>
</evidence>
<proteinExistence type="predicted"/>
<accession>A0ABP9J5Y6</accession>
<reference evidence="2" key="1">
    <citation type="journal article" date="2019" name="Int. J. Syst. Evol. Microbiol.">
        <title>The Global Catalogue of Microorganisms (GCM) 10K type strain sequencing project: providing services to taxonomists for standard genome sequencing and annotation.</title>
        <authorList>
            <consortium name="The Broad Institute Genomics Platform"/>
            <consortium name="The Broad Institute Genome Sequencing Center for Infectious Disease"/>
            <person name="Wu L."/>
            <person name="Ma J."/>
        </authorList>
    </citation>
    <scope>NUCLEOTIDE SEQUENCE [LARGE SCALE GENOMIC DNA]</scope>
    <source>
        <strain evidence="2">JCM 18409</strain>
    </source>
</reference>
<dbReference type="Proteomes" id="UP001501759">
    <property type="component" value="Unassembled WGS sequence"/>
</dbReference>
<sequence length="184" mass="20394">MGTYRQTVVDLDASAQEAVGWGSRGRDWLESEGFIRPVPWREGVVHLAGPRWRGAVDLVSWDWRARIEELEEEPGDEVRVVTGRTAFFAGQADPSSAICPHCRSVTADWPGAAIDTWYTTGAADLDCPACAQRTPLPAWEWTGDSFAFAHLGFEFDDWPPLHPQFTAAFAQALGHRIRVVTGKI</sequence>
<dbReference type="RefSeq" id="WP_345654304.1">
    <property type="nucleotide sequence ID" value="NZ_BAABKB010000021.1"/>
</dbReference>
<dbReference type="EMBL" id="BAABKB010000021">
    <property type="protein sequence ID" value="GAA5021737.1"/>
    <property type="molecule type" value="Genomic_DNA"/>
</dbReference>
<name>A0ABP9J5Y6_9ACTN</name>
<evidence type="ECO:0000313" key="1">
    <source>
        <dbReference type="EMBL" id="GAA5021737.1"/>
    </source>
</evidence>
<organism evidence="1 2">
    <name type="scientific">Streptomyces siamensis</name>
    <dbReference type="NCBI Taxonomy" id="1274986"/>
    <lineage>
        <taxon>Bacteria</taxon>
        <taxon>Bacillati</taxon>
        <taxon>Actinomycetota</taxon>
        <taxon>Actinomycetes</taxon>
        <taxon>Kitasatosporales</taxon>
        <taxon>Streptomycetaceae</taxon>
        <taxon>Streptomyces</taxon>
    </lineage>
</organism>
<comment type="caution">
    <text evidence="1">The sequence shown here is derived from an EMBL/GenBank/DDBJ whole genome shotgun (WGS) entry which is preliminary data.</text>
</comment>
<protein>
    <submittedName>
        <fullName evidence="1">Uncharacterized protein</fullName>
    </submittedName>
</protein>